<proteinExistence type="inferred from homology"/>
<dbReference type="Proteomes" id="UP000631114">
    <property type="component" value="Unassembled WGS sequence"/>
</dbReference>
<feature type="domain" description="Enolase C-terminal TIM barrel" evidence="6">
    <location>
        <begin position="112"/>
        <end position="142"/>
    </location>
</feature>
<dbReference type="EC" id="4.2.1.11" evidence="3"/>
<dbReference type="GO" id="GO:0043022">
    <property type="term" value="F:ribosome binding"/>
    <property type="evidence" value="ECO:0007669"/>
    <property type="project" value="TreeGrafter"/>
</dbReference>
<name>A0A835M9X9_9MAGN</name>
<dbReference type="PANTHER" id="PTHR14094:SF9">
    <property type="entry name" value="SIGNAL RECOGNITION PARTICLE SUBUNIT SRP72"/>
    <property type="match status" value="1"/>
</dbReference>
<evidence type="ECO:0000256" key="3">
    <source>
        <dbReference type="ARBA" id="ARBA00012058"/>
    </source>
</evidence>
<evidence type="ECO:0000256" key="1">
    <source>
        <dbReference type="ARBA" id="ARBA00005031"/>
    </source>
</evidence>
<protein>
    <recommendedName>
        <fullName evidence="3">phosphopyruvate hydratase</fullName>
        <ecNumber evidence="3">4.2.1.11</ecNumber>
    </recommendedName>
</protein>
<evidence type="ECO:0000313" key="8">
    <source>
        <dbReference type="Proteomes" id="UP000631114"/>
    </source>
</evidence>
<dbReference type="OrthoDB" id="5421607at2759"/>
<dbReference type="EMBL" id="JADFTS010000002">
    <property type="protein sequence ID" value="KAF9619209.1"/>
    <property type="molecule type" value="Genomic_DNA"/>
</dbReference>
<evidence type="ECO:0000259" key="6">
    <source>
        <dbReference type="Pfam" id="PF00113"/>
    </source>
</evidence>
<dbReference type="Pfam" id="PF00113">
    <property type="entry name" value="Enolase_C"/>
    <property type="match status" value="1"/>
</dbReference>
<keyword evidence="8" id="KW-1185">Reference proteome</keyword>
<dbReference type="UniPathway" id="UPA00109">
    <property type="reaction ID" value="UER00187"/>
</dbReference>
<dbReference type="GO" id="GO:0004634">
    <property type="term" value="F:phosphopyruvate hydratase activity"/>
    <property type="evidence" value="ECO:0007669"/>
    <property type="project" value="UniProtKB-EC"/>
</dbReference>
<evidence type="ECO:0000256" key="5">
    <source>
        <dbReference type="ARBA" id="ARBA00023239"/>
    </source>
</evidence>
<keyword evidence="4" id="KW-0324">Glycolysis</keyword>
<comment type="similarity">
    <text evidence="2">Belongs to the enolase family.</text>
</comment>
<sequence length="303" mass="34656">MPSPEDLFSTLNRHIHRSYFEQAVKVSDQVLGIIPGDVDALRCKIVGLIKVDDYDKALSTIQNLPSTLNAFNFYKEQTSATMLLETQVLYRLGRMDAYEIHGGKNIVAYFSKEFMILPVGASSFKEAMKMGVEVYHNLKRPLNLVVVYSHQQEVEAVGHVTSAVNWLHHNKYDGIRLKHLKVMVRVYLPEVLDRAGVGQSLLFQHLDLLALRLRGVQHCRTCSKSFMAFGGMRLCAGAEFTKLQMSVVLHSLQPSTALVLSKEKWDVRRRFFQRDVMVNEAFQFGQATWDLSRKRIVRQIQVK</sequence>
<dbReference type="PANTHER" id="PTHR14094">
    <property type="entry name" value="SIGNAL RECOGNITION PARTICLE 72"/>
    <property type="match status" value="1"/>
</dbReference>
<dbReference type="InterPro" id="IPR011990">
    <property type="entry name" value="TPR-like_helical_dom_sf"/>
</dbReference>
<dbReference type="GO" id="GO:0006614">
    <property type="term" value="P:SRP-dependent cotranslational protein targeting to membrane"/>
    <property type="evidence" value="ECO:0007669"/>
    <property type="project" value="InterPro"/>
</dbReference>
<dbReference type="SUPFAM" id="SSF51604">
    <property type="entry name" value="Enolase C-terminal domain-like"/>
    <property type="match status" value="1"/>
</dbReference>
<dbReference type="InterPro" id="IPR036849">
    <property type="entry name" value="Enolase-like_C_sf"/>
</dbReference>
<evidence type="ECO:0000313" key="7">
    <source>
        <dbReference type="EMBL" id="KAF9619209.1"/>
    </source>
</evidence>
<comment type="caution">
    <text evidence="7">The sequence shown here is derived from an EMBL/GenBank/DDBJ whole genome shotgun (WGS) entry which is preliminary data.</text>
</comment>
<dbReference type="Gene3D" id="1.25.40.10">
    <property type="entry name" value="Tetratricopeptide repeat domain"/>
    <property type="match status" value="1"/>
</dbReference>
<evidence type="ECO:0000256" key="2">
    <source>
        <dbReference type="ARBA" id="ARBA00009604"/>
    </source>
</evidence>
<dbReference type="InterPro" id="IPR020810">
    <property type="entry name" value="Enolase_C"/>
</dbReference>
<dbReference type="GO" id="GO:0008312">
    <property type="term" value="F:7S RNA binding"/>
    <property type="evidence" value="ECO:0007669"/>
    <property type="project" value="TreeGrafter"/>
</dbReference>
<organism evidence="7 8">
    <name type="scientific">Coptis chinensis</name>
    <dbReference type="NCBI Taxonomy" id="261450"/>
    <lineage>
        <taxon>Eukaryota</taxon>
        <taxon>Viridiplantae</taxon>
        <taxon>Streptophyta</taxon>
        <taxon>Embryophyta</taxon>
        <taxon>Tracheophyta</taxon>
        <taxon>Spermatophyta</taxon>
        <taxon>Magnoliopsida</taxon>
        <taxon>Ranunculales</taxon>
        <taxon>Ranunculaceae</taxon>
        <taxon>Coptidoideae</taxon>
        <taxon>Coptis</taxon>
    </lineage>
</organism>
<comment type="pathway">
    <text evidence="1">Carbohydrate degradation; glycolysis; pyruvate from D-glyceraldehyde 3-phosphate: step 4/5.</text>
</comment>
<reference evidence="7 8" key="1">
    <citation type="submission" date="2020-10" db="EMBL/GenBank/DDBJ databases">
        <title>The Coptis chinensis genome and diversification of protoberbering-type alkaloids.</title>
        <authorList>
            <person name="Wang B."/>
            <person name="Shu S."/>
            <person name="Song C."/>
            <person name="Liu Y."/>
        </authorList>
    </citation>
    <scope>NUCLEOTIDE SEQUENCE [LARGE SCALE GENOMIC DNA]</scope>
    <source>
        <strain evidence="7">HL-2020</strain>
        <tissue evidence="7">Leaf</tissue>
    </source>
</reference>
<dbReference type="Gene3D" id="3.20.20.120">
    <property type="entry name" value="Enolase-like C-terminal domain"/>
    <property type="match status" value="1"/>
</dbReference>
<dbReference type="GO" id="GO:0005786">
    <property type="term" value="C:signal recognition particle, endoplasmic reticulum targeting"/>
    <property type="evidence" value="ECO:0007669"/>
    <property type="project" value="TreeGrafter"/>
</dbReference>
<evidence type="ECO:0000256" key="4">
    <source>
        <dbReference type="ARBA" id="ARBA00023152"/>
    </source>
</evidence>
<gene>
    <name evidence="7" type="ORF">IFM89_005763</name>
</gene>
<dbReference type="AlphaFoldDB" id="A0A835M9X9"/>
<dbReference type="GO" id="GO:0006096">
    <property type="term" value="P:glycolytic process"/>
    <property type="evidence" value="ECO:0007669"/>
    <property type="project" value="UniProtKB-UniPathway"/>
</dbReference>
<dbReference type="InterPro" id="IPR026270">
    <property type="entry name" value="SRP72"/>
</dbReference>
<keyword evidence="5" id="KW-0456">Lyase</keyword>
<accession>A0A835M9X9</accession>